<dbReference type="InterPro" id="IPR003682">
    <property type="entry name" value="rRNA_ssu_MeTfrase_G"/>
</dbReference>
<accession>A0A2S6N5S4</accession>
<evidence type="ECO:0000256" key="7">
    <source>
        <dbReference type="SAM" id="MobiDB-lite"/>
    </source>
</evidence>
<keyword evidence="9" id="KW-1185">Reference proteome</keyword>
<feature type="binding site" evidence="6">
    <location>
        <position position="66"/>
    </location>
    <ligand>
        <name>S-adenosyl-L-methionine</name>
        <dbReference type="ChEBI" id="CHEBI:59789"/>
    </ligand>
</feature>
<evidence type="ECO:0000256" key="4">
    <source>
        <dbReference type="ARBA" id="ARBA00022679"/>
    </source>
</evidence>
<evidence type="ECO:0000256" key="6">
    <source>
        <dbReference type="HAMAP-Rule" id="MF_00074"/>
    </source>
</evidence>
<comment type="function">
    <text evidence="6">Specifically methylates the N7 position of guanine in position 527 of 16S rRNA.</text>
</comment>
<dbReference type="EMBL" id="NHRY01000219">
    <property type="protein sequence ID" value="PPQ29975.1"/>
    <property type="molecule type" value="Genomic_DNA"/>
</dbReference>
<dbReference type="InterPro" id="IPR029063">
    <property type="entry name" value="SAM-dependent_MTases_sf"/>
</dbReference>
<evidence type="ECO:0000256" key="3">
    <source>
        <dbReference type="ARBA" id="ARBA00022603"/>
    </source>
</evidence>
<comment type="similarity">
    <text evidence="6">Belongs to the methyltransferase superfamily. RNA methyltransferase RsmG family.</text>
</comment>
<proteinExistence type="inferred from homology"/>
<dbReference type="Pfam" id="PF02527">
    <property type="entry name" value="GidB"/>
    <property type="match status" value="1"/>
</dbReference>
<dbReference type="OrthoDB" id="9808773at2"/>
<evidence type="ECO:0000256" key="2">
    <source>
        <dbReference type="ARBA" id="ARBA00022552"/>
    </source>
</evidence>
<gene>
    <name evidence="6" type="primary">rsmG</name>
    <name evidence="8" type="ORF">CCS01_20490</name>
</gene>
<dbReference type="GO" id="GO:0005829">
    <property type="term" value="C:cytosol"/>
    <property type="evidence" value="ECO:0007669"/>
    <property type="project" value="TreeGrafter"/>
</dbReference>
<keyword evidence="3 6" id="KW-0489">Methyltransferase</keyword>
<keyword evidence="2 6" id="KW-0698">rRNA processing</keyword>
<keyword evidence="1 6" id="KW-0963">Cytoplasm</keyword>
<comment type="caution">
    <text evidence="8">The sequence shown here is derived from an EMBL/GenBank/DDBJ whole genome shotgun (WGS) entry which is preliminary data.</text>
</comment>
<comment type="catalytic activity">
    <reaction evidence="6">
        <text>guanosine(527) in 16S rRNA + S-adenosyl-L-methionine = N(7)-methylguanosine(527) in 16S rRNA + S-adenosyl-L-homocysteine</text>
        <dbReference type="Rhea" id="RHEA:42732"/>
        <dbReference type="Rhea" id="RHEA-COMP:10209"/>
        <dbReference type="Rhea" id="RHEA-COMP:10210"/>
        <dbReference type="ChEBI" id="CHEBI:57856"/>
        <dbReference type="ChEBI" id="CHEBI:59789"/>
        <dbReference type="ChEBI" id="CHEBI:74269"/>
        <dbReference type="ChEBI" id="CHEBI:74480"/>
        <dbReference type="EC" id="2.1.1.170"/>
    </reaction>
</comment>
<feature type="binding site" evidence="6">
    <location>
        <position position="61"/>
    </location>
    <ligand>
        <name>S-adenosyl-L-methionine</name>
        <dbReference type="ChEBI" id="CHEBI:59789"/>
    </ligand>
</feature>
<feature type="binding site" evidence="6">
    <location>
        <begin position="110"/>
        <end position="111"/>
    </location>
    <ligand>
        <name>S-adenosyl-L-methionine</name>
        <dbReference type="ChEBI" id="CHEBI:59789"/>
    </ligand>
</feature>
<feature type="binding site" evidence="6">
    <location>
        <position position="124"/>
    </location>
    <ligand>
        <name>S-adenosyl-L-methionine</name>
        <dbReference type="ChEBI" id="CHEBI:59789"/>
    </ligand>
</feature>
<dbReference type="PANTHER" id="PTHR31760">
    <property type="entry name" value="S-ADENOSYL-L-METHIONINE-DEPENDENT METHYLTRANSFERASES SUPERFAMILY PROTEIN"/>
    <property type="match status" value="1"/>
</dbReference>
<organism evidence="8 9">
    <name type="scientific">Rhodopila globiformis</name>
    <name type="common">Rhodopseudomonas globiformis</name>
    <dbReference type="NCBI Taxonomy" id="1071"/>
    <lineage>
        <taxon>Bacteria</taxon>
        <taxon>Pseudomonadati</taxon>
        <taxon>Pseudomonadota</taxon>
        <taxon>Alphaproteobacteria</taxon>
        <taxon>Acetobacterales</taxon>
        <taxon>Acetobacteraceae</taxon>
        <taxon>Rhodopila</taxon>
    </lineage>
</organism>
<feature type="region of interest" description="Disordered" evidence="7">
    <location>
        <begin position="188"/>
        <end position="207"/>
    </location>
</feature>
<dbReference type="Gene3D" id="3.40.50.150">
    <property type="entry name" value="Vaccinia Virus protein VP39"/>
    <property type="match status" value="1"/>
</dbReference>
<sequence>MTLTDAEARLQAFTALLRRWNSTLNLIAPRDVDVLWERHIADSLQLVPLMPPGVARGIDLGSGGGFPGLVLAIATGVPFDLIESDRRKASFLRTAVLETQAPASVHCCRIEQAAVPPAPLVTVRALAPLPRLLPMVARLLAADGTCLLLKGAKVQEELEAAGRDWAMTVERTPSRTSADGVVLRLANLRPQPEQGPGQAGPMPGEAP</sequence>
<dbReference type="GO" id="GO:0070043">
    <property type="term" value="F:rRNA (guanine-N7-)-methyltransferase activity"/>
    <property type="evidence" value="ECO:0007669"/>
    <property type="project" value="UniProtKB-UniRule"/>
</dbReference>
<comment type="caution">
    <text evidence="6">Lacks conserved residue(s) required for the propagation of feature annotation.</text>
</comment>
<comment type="subcellular location">
    <subcellularLocation>
        <location evidence="6">Cytoplasm</location>
    </subcellularLocation>
</comment>
<dbReference type="Proteomes" id="UP000239724">
    <property type="component" value="Unassembled WGS sequence"/>
</dbReference>
<evidence type="ECO:0000256" key="5">
    <source>
        <dbReference type="ARBA" id="ARBA00022691"/>
    </source>
</evidence>
<keyword evidence="4 6" id="KW-0808">Transferase</keyword>
<evidence type="ECO:0000313" key="8">
    <source>
        <dbReference type="EMBL" id="PPQ29975.1"/>
    </source>
</evidence>
<name>A0A2S6N5S4_RHOGL</name>
<dbReference type="HAMAP" id="MF_00074">
    <property type="entry name" value="16SrRNA_methyltr_G"/>
    <property type="match status" value="1"/>
</dbReference>
<evidence type="ECO:0000313" key="9">
    <source>
        <dbReference type="Proteomes" id="UP000239724"/>
    </source>
</evidence>
<dbReference type="EC" id="2.1.1.170" evidence="6"/>
<reference evidence="8 9" key="1">
    <citation type="journal article" date="2018" name="Arch. Microbiol.">
        <title>New insights into the metabolic potential of the phototrophic purple bacterium Rhodopila globiformis DSM 161(T) from its draft genome sequence and evidence for a vanadium-dependent nitrogenase.</title>
        <authorList>
            <person name="Imhoff J.F."/>
            <person name="Rahn T."/>
            <person name="Kunzel S."/>
            <person name="Neulinger S.C."/>
        </authorList>
    </citation>
    <scope>NUCLEOTIDE SEQUENCE [LARGE SCALE GENOMIC DNA]</scope>
    <source>
        <strain evidence="8 9">DSM 161</strain>
    </source>
</reference>
<dbReference type="AlphaFoldDB" id="A0A2S6N5S4"/>
<dbReference type="NCBIfam" id="TIGR00138">
    <property type="entry name" value="rsmG_gidB"/>
    <property type="match status" value="1"/>
</dbReference>
<keyword evidence="5 6" id="KW-0949">S-adenosyl-L-methionine</keyword>
<evidence type="ECO:0000256" key="1">
    <source>
        <dbReference type="ARBA" id="ARBA00022490"/>
    </source>
</evidence>
<feature type="compositionally biased region" description="Low complexity" evidence="7">
    <location>
        <begin position="190"/>
        <end position="207"/>
    </location>
</feature>
<dbReference type="PANTHER" id="PTHR31760:SF0">
    <property type="entry name" value="S-ADENOSYL-L-METHIONINE-DEPENDENT METHYLTRANSFERASES SUPERFAMILY PROTEIN"/>
    <property type="match status" value="1"/>
</dbReference>
<dbReference type="SUPFAM" id="SSF53335">
    <property type="entry name" value="S-adenosyl-L-methionine-dependent methyltransferases"/>
    <property type="match status" value="1"/>
</dbReference>
<dbReference type="RefSeq" id="WP_104520675.1">
    <property type="nucleotide sequence ID" value="NZ_NHRY01000219.1"/>
</dbReference>
<protein>
    <recommendedName>
        <fullName evidence="6">Ribosomal RNA small subunit methyltransferase G</fullName>
        <ecNumber evidence="6">2.1.1.170</ecNumber>
    </recommendedName>
    <alternativeName>
        <fullName evidence="6">16S rRNA 7-methylguanosine methyltransferase</fullName>
        <shortName evidence="6">16S rRNA m7G methyltransferase</shortName>
    </alternativeName>
</protein>